<dbReference type="PANTHER" id="PTHR43495:SF2">
    <property type="entry name" value="D-SERINE_D-ALANINE_GLYCINE TRANSPORTER"/>
    <property type="match status" value="1"/>
</dbReference>
<keyword evidence="4 8" id="KW-0812">Transmembrane</keyword>
<evidence type="ECO:0000256" key="3">
    <source>
        <dbReference type="ARBA" id="ARBA00022475"/>
    </source>
</evidence>
<feature type="transmembrane region" description="Helical" evidence="8">
    <location>
        <begin position="424"/>
        <end position="442"/>
    </location>
</feature>
<dbReference type="FunFam" id="1.20.1740.10:FF:000001">
    <property type="entry name" value="Amino acid permease"/>
    <property type="match status" value="1"/>
</dbReference>
<dbReference type="STRING" id="1291742.LOOC260_119570"/>
<evidence type="ECO:0000256" key="2">
    <source>
        <dbReference type="ARBA" id="ARBA00022448"/>
    </source>
</evidence>
<name>A0A0A1GZN4_9LACO</name>
<evidence type="ECO:0000256" key="4">
    <source>
        <dbReference type="ARBA" id="ARBA00022692"/>
    </source>
</evidence>
<accession>A0A0A1GZN4</accession>
<feature type="transmembrane region" description="Helical" evidence="8">
    <location>
        <begin position="333"/>
        <end position="352"/>
    </location>
</feature>
<protein>
    <submittedName>
        <fullName evidence="10">Amino acid transport protein</fullName>
    </submittedName>
</protein>
<dbReference type="GO" id="GO:0006865">
    <property type="term" value="P:amino acid transport"/>
    <property type="evidence" value="ECO:0007669"/>
    <property type="project" value="UniProtKB-KW"/>
</dbReference>
<comment type="subcellular location">
    <subcellularLocation>
        <location evidence="1">Cell membrane</location>
        <topology evidence="1">Multi-pass membrane protein</topology>
    </subcellularLocation>
</comment>
<keyword evidence="2" id="KW-0813">Transport</keyword>
<dbReference type="Pfam" id="PF00324">
    <property type="entry name" value="AA_permease"/>
    <property type="match status" value="1"/>
</dbReference>
<feature type="transmembrane region" description="Helical" evidence="8">
    <location>
        <begin position="358"/>
        <end position="382"/>
    </location>
</feature>
<evidence type="ECO:0000313" key="11">
    <source>
        <dbReference type="Proteomes" id="UP000031620"/>
    </source>
</evidence>
<evidence type="ECO:0000256" key="5">
    <source>
        <dbReference type="ARBA" id="ARBA00022970"/>
    </source>
</evidence>
<dbReference type="GO" id="GO:0005886">
    <property type="term" value="C:plasma membrane"/>
    <property type="evidence" value="ECO:0007669"/>
    <property type="project" value="UniProtKB-SubCell"/>
</dbReference>
<evidence type="ECO:0000256" key="8">
    <source>
        <dbReference type="SAM" id="Phobius"/>
    </source>
</evidence>
<feature type="transmembrane region" description="Helical" evidence="8">
    <location>
        <begin position="198"/>
        <end position="218"/>
    </location>
</feature>
<evidence type="ECO:0000256" key="6">
    <source>
        <dbReference type="ARBA" id="ARBA00022989"/>
    </source>
</evidence>
<sequence>MKNVPDLSRSLKSRHIEMIAIGGAIGTGLFLGSGTAIRESGPSIILAYAISGMFCFFLMRAIGELLLSDIRLHSFIDFIKRYMGDKFEFVTGWTYWLCWINIAMADLTASGIYVKFWFPNFPQWATPLIIIIALLITNTASVKIFGEMESWFSFIKVIAILALIGIGGYLIITGYSGGGTKASLNNLIAFGGLFPKEIHGFLISFQMVLFAFAGIEMVGITAGETEDPKHNLPKAINSLPIRIALFYVGSMIVIMSIYPWNALSSSQSPFVTVFNDVGIQQAAGIINFVVLTAALSACNSAIFSTSRTMFALAKGGNAPKIFKRIGHNQVPNIALNFSSLVLLIVVVLNYFVPNDVFGLISGMATINFVFVWIVLIVCHILYRRSQNIENLIFKMPGYPVSDYMTILFFAAVLVVLMLDKSMLLSLIISAIWFTLLLVVYKFRNVKKEVKL</sequence>
<keyword evidence="6 8" id="KW-1133">Transmembrane helix</keyword>
<dbReference type="PIRSF" id="PIRSF006060">
    <property type="entry name" value="AA_transporter"/>
    <property type="match status" value="1"/>
</dbReference>
<evidence type="ECO:0000256" key="7">
    <source>
        <dbReference type="ARBA" id="ARBA00023136"/>
    </source>
</evidence>
<dbReference type="HOGENOM" id="CLU_007946_9_3_9"/>
<feature type="transmembrane region" description="Helical" evidence="8">
    <location>
        <begin position="403"/>
        <end position="418"/>
    </location>
</feature>
<keyword evidence="7 8" id="KW-0472">Membrane</keyword>
<dbReference type="AlphaFoldDB" id="A0A0A1GZN4"/>
<dbReference type="Gene3D" id="1.20.1740.10">
    <property type="entry name" value="Amino acid/polyamine transporter I"/>
    <property type="match status" value="1"/>
</dbReference>
<feature type="transmembrane region" description="Helical" evidence="8">
    <location>
        <begin position="239"/>
        <end position="258"/>
    </location>
</feature>
<keyword evidence="5" id="KW-0029">Amino-acid transport</keyword>
<feature type="transmembrane region" description="Helical" evidence="8">
    <location>
        <begin position="18"/>
        <end position="37"/>
    </location>
</feature>
<dbReference type="RefSeq" id="WP_041094548.1">
    <property type="nucleotide sequence ID" value="NZ_AP014680.1"/>
</dbReference>
<feature type="transmembrane region" description="Helical" evidence="8">
    <location>
        <begin position="87"/>
        <end position="104"/>
    </location>
</feature>
<reference evidence="10 11" key="1">
    <citation type="submission" date="2014-11" db="EMBL/GenBank/DDBJ databases">
        <title>Complete genome sequence and analysis of Lactobacillus hokkaidonensis LOOC260T.</title>
        <authorList>
            <person name="Tanizawa Y."/>
            <person name="Tohno M."/>
            <person name="Kaminuma E."/>
            <person name="Nakamura Y."/>
            <person name="Arita M."/>
        </authorList>
    </citation>
    <scope>NUCLEOTIDE SEQUENCE [LARGE SCALE GENOMIC DNA]</scope>
    <source>
        <strain evidence="10 11">LOOC260</strain>
    </source>
</reference>
<feature type="transmembrane region" description="Helical" evidence="8">
    <location>
        <begin position="157"/>
        <end position="178"/>
    </location>
</feature>
<feature type="transmembrane region" description="Helical" evidence="8">
    <location>
        <begin position="43"/>
        <end position="67"/>
    </location>
</feature>
<evidence type="ECO:0000313" key="10">
    <source>
        <dbReference type="EMBL" id="BAP86463.1"/>
    </source>
</evidence>
<dbReference type="KEGG" id="lho:LOOC260_119570"/>
<dbReference type="PANTHER" id="PTHR43495">
    <property type="entry name" value="GABA PERMEASE"/>
    <property type="match status" value="1"/>
</dbReference>
<evidence type="ECO:0000259" key="9">
    <source>
        <dbReference type="Pfam" id="PF00324"/>
    </source>
</evidence>
<evidence type="ECO:0000256" key="1">
    <source>
        <dbReference type="ARBA" id="ARBA00004651"/>
    </source>
</evidence>
<organism evidence="10 11">
    <name type="scientific">Paucilactobacillus hokkaidonensis JCM 18461</name>
    <dbReference type="NCBI Taxonomy" id="1291742"/>
    <lineage>
        <taxon>Bacteria</taxon>
        <taxon>Bacillati</taxon>
        <taxon>Bacillota</taxon>
        <taxon>Bacilli</taxon>
        <taxon>Lactobacillales</taxon>
        <taxon>Lactobacillaceae</taxon>
        <taxon>Paucilactobacillus</taxon>
    </lineage>
</organism>
<dbReference type="InterPro" id="IPR004841">
    <property type="entry name" value="AA-permease/SLC12A_dom"/>
</dbReference>
<feature type="transmembrane region" description="Helical" evidence="8">
    <location>
        <begin position="124"/>
        <end position="145"/>
    </location>
</feature>
<keyword evidence="3" id="KW-1003">Cell membrane</keyword>
<feature type="domain" description="Amino acid permease/ SLC12A" evidence="9">
    <location>
        <begin position="15"/>
        <end position="444"/>
    </location>
</feature>
<gene>
    <name evidence="10" type="ORF">LOOC260_119570</name>
</gene>
<dbReference type="Proteomes" id="UP000031620">
    <property type="component" value="Chromosome"/>
</dbReference>
<proteinExistence type="predicted"/>
<feature type="transmembrane region" description="Helical" evidence="8">
    <location>
        <begin position="278"/>
        <end position="302"/>
    </location>
</feature>
<dbReference type="GO" id="GO:0055085">
    <property type="term" value="P:transmembrane transport"/>
    <property type="evidence" value="ECO:0007669"/>
    <property type="project" value="InterPro"/>
</dbReference>
<dbReference type="EMBL" id="AP014680">
    <property type="protein sequence ID" value="BAP86463.1"/>
    <property type="molecule type" value="Genomic_DNA"/>
</dbReference>